<keyword evidence="4" id="KW-1185">Reference proteome</keyword>
<evidence type="ECO:0000259" key="2">
    <source>
        <dbReference type="Pfam" id="PF00724"/>
    </source>
</evidence>
<protein>
    <submittedName>
        <fullName evidence="3">Alkene reductase</fullName>
    </submittedName>
</protein>
<dbReference type="Pfam" id="PF00724">
    <property type="entry name" value="Oxidored_FMN"/>
    <property type="match status" value="1"/>
</dbReference>
<accession>A0ABW2TVS1</accession>
<evidence type="ECO:0000313" key="3">
    <source>
        <dbReference type="EMBL" id="MFC7617204.1"/>
    </source>
</evidence>
<dbReference type="Proteomes" id="UP001596512">
    <property type="component" value="Unassembled WGS sequence"/>
</dbReference>
<feature type="region of interest" description="Disordered" evidence="1">
    <location>
        <begin position="327"/>
        <end position="381"/>
    </location>
</feature>
<sequence length="503" mass="51832">MTTAFDPIDLAGLPLANRIAMAPMTRSRAYGDGGSPTEAMAEYYAQRAGAGLIITEGTQPSLVGQGYPDTPGLHSDAQVEGWRRVTDAVHAAGGKIFAQIMHTGRIGHPVLLPDGLHPVAPSPVRAAGQVFTGQGMADFVTPRELTDAEIEATIADFATAARNAVDAGFDGIELHGANGYLIHQFLSTNTNLRTDAWGGSVDKRVRFAVEVARATADAIGANRVGLRVSPGNPYNDIAEADPHDTYPALVDAIEPLGLAYLHVVESDRDLTLRLRKQFSGTFILNPHTAPRPTGVSEVDLVAEGVTDVVSFGSLFLANPDLPARLAAGGPFNTPTPPPSTAATTGATPTTRRCPRKPGTTRPRFLPGSGASSRSRPGPAAALGGHGLVAEFADHVAHQAAGQVEHLLDEPGLLGAGGRLRLDRHRLLRLRGLGRFGGLRGLAGLGRGRGLGGFGGLRRGAAGTGRGSGAAAGVCTGRSPSTSRGGRSVGEPAGRGASGVAPPE</sequence>
<feature type="compositionally biased region" description="Low complexity" evidence="1">
    <location>
        <begin position="366"/>
        <end position="381"/>
    </location>
</feature>
<dbReference type="InterPro" id="IPR045247">
    <property type="entry name" value="Oye-like"/>
</dbReference>
<comment type="caution">
    <text evidence="3">The sequence shown here is derived from an EMBL/GenBank/DDBJ whole genome shotgun (WGS) entry which is preliminary data.</text>
</comment>
<evidence type="ECO:0000313" key="4">
    <source>
        <dbReference type="Proteomes" id="UP001596512"/>
    </source>
</evidence>
<dbReference type="InterPro" id="IPR013785">
    <property type="entry name" value="Aldolase_TIM"/>
</dbReference>
<dbReference type="CDD" id="cd02933">
    <property type="entry name" value="OYE_like_FMN"/>
    <property type="match status" value="1"/>
</dbReference>
<gene>
    <name evidence="3" type="ORF">ACFQV2_31070</name>
</gene>
<dbReference type="SUPFAM" id="SSF51395">
    <property type="entry name" value="FMN-linked oxidoreductases"/>
    <property type="match status" value="1"/>
</dbReference>
<dbReference type="EMBL" id="JBHTEY010000004">
    <property type="protein sequence ID" value="MFC7617204.1"/>
    <property type="molecule type" value="Genomic_DNA"/>
</dbReference>
<reference evidence="4" key="1">
    <citation type="journal article" date="2019" name="Int. J. Syst. Evol. Microbiol.">
        <title>The Global Catalogue of Microorganisms (GCM) 10K type strain sequencing project: providing services to taxonomists for standard genome sequencing and annotation.</title>
        <authorList>
            <consortium name="The Broad Institute Genomics Platform"/>
            <consortium name="The Broad Institute Genome Sequencing Center for Infectious Disease"/>
            <person name="Wu L."/>
            <person name="Ma J."/>
        </authorList>
    </citation>
    <scope>NUCLEOTIDE SEQUENCE [LARGE SCALE GENOMIC DNA]</scope>
    <source>
        <strain evidence="4">JCM 17695</strain>
    </source>
</reference>
<feature type="domain" description="NADH:flavin oxidoreductase/NADH oxidase N-terminal" evidence="2">
    <location>
        <begin position="5"/>
        <end position="328"/>
    </location>
</feature>
<feature type="region of interest" description="Disordered" evidence="1">
    <location>
        <begin position="460"/>
        <end position="503"/>
    </location>
</feature>
<feature type="compositionally biased region" description="Low complexity" evidence="1">
    <location>
        <begin position="340"/>
        <end position="350"/>
    </location>
</feature>
<dbReference type="InterPro" id="IPR001155">
    <property type="entry name" value="OxRdtase_FMN_N"/>
</dbReference>
<proteinExistence type="predicted"/>
<feature type="compositionally biased region" description="Low complexity" evidence="1">
    <location>
        <begin position="470"/>
        <end position="489"/>
    </location>
</feature>
<dbReference type="PANTHER" id="PTHR22893:SF91">
    <property type="entry name" value="NADPH DEHYDROGENASE 2-RELATED"/>
    <property type="match status" value="1"/>
</dbReference>
<dbReference type="Gene3D" id="3.20.20.70">
    <property type="entry name" value="Aldolase class I"/>
    <property type="match status" value="1"/>
</dbReference>
<feature type="compositionally biased region" description="Gly residues" evidence="1">
    <location>
        <begin position="460"/>
        <end position="469"/>
    </location>
</feature>
<name>A0ABW2TVS1_9PSEU</name>
<organism evidence="3 4">
    <name type="scientific">Actinokineospora soli</name>
    <dbReference type="NCBI Taxonomy" id="1048753"/>
    <lineage>
        <taxon>Bacteria</taxon>
        <taxon>Bacillati</taxon>
        <taxon>Actinomycetota</taxon>
        <taxon>Actinomycetes</taxon>
        <taxon>Pseudonocardiales</taxon>
        <taxon>Pseudonocardiaceae</taxon>
        <taxon>Actinokineospora</taxon>
    </lineage>
</organism>
<dbReference type="PANTHER" id="PTHR22893">
    <property type="entry name" value="NADH OXIDOREDUCTASE-RELATED"/>
    <property type="match status" value="1"/>
</dbReference>
<evidence type="ECO:0000256" key="1">
    <source>
        <dbReference type="SAM" id="MobiDB-lite"/>
    </source>
</evidence>